<gene>
    <name evidence="2" type="ORF">AADG42_12655</name>
</gene>
<accession>A0ABZ3FPY9</accession>
<dbReference type="Proteomes" id="UP001442841">
    <property type="component" value="Chromosome"/>
</dbReference>
<evidence type="ECO:0000313" key="3">
    <source>
        <dbReference type="Proteomes" id="UP001442841"/>
    </source>
</evidence>
<dbReference type="Pfam" id="PF00561">
    <property type="entry name" value="Abhydrolase_1"/>
    <property type="match status" value="1"/>
</dbReference>
<reference evidence="2 3" key="1">
    <citation type="submission" date="2024-04" db="EMBL/GenBank/DDBJ databases">
        <title>Isolation of an actinomycete strain from pig manure.</title>
        <authorList>
            <person name="Gong T."/>
            <person name="Yu Z."/>
            <person name="An M."/>
            <person name="Wei C."/>
            <person name="Yang W."/>
            <person name="Liu L."/>
        </authorList>
    </citation>
    <scope>NUCLEOTIDE SEQUENCE [LARGE SCALE GENOMIC DNA]</scope>
    <source>
        <strain evidence="2 3">ZF39</strain>
    </source>
</reference>
<dbReference type="InterPro" id="IPR029058">
    <property type="entry name" value="AB_hydrolase_fold"/>
</dbReference>
<feature type="domain" description="AB hydrolase-1" evidence="1">
    <location>
        <begin position="29"/>
        <end position="268"/>
    </location>
</feature>
<protein>
    <submittedName>
        <fullName evidence="2">Alpha/beta hydrolase</fullName>
    </submittedName>
</protein>
<dbReference type="PANTHER" id="PTHR46438">
    <property type="entry name" value="ALPHA/BETA-HYDROLASES SUPERFAMILY PROTEIN"/>
    <property type="match status" value="1"/>
</dbReference>
<dbReference type="PRINTS" id="PR00111">
    <property type="entry name" value="ABHYDROLASE"/>
</dbReference>
<dbReference type="InterPro" id="IPR000639">
    <property type="entry name" value="Epox_hydrolase-like"/>
</dbReference>
<dbReference type="InterPro" id="IPR000073">
    <property type="entry name" value="AB_hydrolase_1"/>
</dbReference>
<dbReference type="EMBL" id="CP154795">
    <property type="protein sequence ID" value="XAN08114.1"/>
    <property type="molecule type" value="Genomic_DNA"/>
</dbReference>
<organism evidence="2 3">
    <name type="scientific">Ammonicoccus fulvus</name>
    <dbReference type="NCBI Taxonomy" id="3138240"/>
    <lineage>
        <taxon>Bacteria</taxon>
        <taxon>Bacillati</taxon>
        <taxon>Actinomycetota</taxon>
        <taxon>Actinomycetes</taxon>
        <taxon>Propionibacteriales</taxon>
        <taxon>Propionibacteriaceae</taxon>
        <taxon>Ammonicoccus</taxon>
    </lineage>
</organism>
<dbReference type="PRINTS" id="PR00412">
    <property type="entry name" value="EPOXHYDRLASE"/>
</dbReference>
<sequence>MADFDSASIDLTTGAKAHYAVAGPVDGPPVILLHGGLPGSSGAAGWRFMIPALAERGFRVYAPDRPGFGKADARPQHWPVRGILSWAEFMEDFVNALGLDTFFLAGNSQGAQVAATYAVRNPERVERMILIASGGFNAVLDIPADQLTKGIPFPQWEGTVESMRSMLESIVYRTESLDDDLIKLRCDAAEIQREAYAAAGAWNRRAMTDPTYRQAHRLTGHLDQLQIPILYLYGKQDVLGPVENAYLQEDRLPNVQFFYPDECGHQGQTDQPEMHHEVFGEFFATGQVSRKLADWAGISTRRPELPGIVAD</sequence>
<proteinExistence type="predicted"/>
<keyword evidence="2" id="KW-0378">Hydrolase</keyword>
<evidence type="ECO:0000313" key="2">
    <source>
        <dbReference type="EMBL" id="XAN08114.1"/>
    </source>
</evidence>
<dbReference type="RefSeq" id="WP_425309570.1">
    <property type="nucleotide sequence ID" value="NZ_CP154795.1"/>
</dbReference>
<name>A0ABZ3FPY9_9ACTN</name>
<dbReference type="GO" id="GO:0016787">
    <property type="term" value="F:hydrolase activity"/>
    <property type="evidence" value="ECO:0007669"/>
    <property type="project" value="UniProtKB-KW"/>
</dbReference>
<dbReference type="SUPFAM" id="SSF53474">
    <property type="entry name" value="alpha/beta-Hydrolases"/>
    <property type="match status" value="1"/>
</dbReference>
<keyword evidence="3" id="KW-1185">Reference proteome</keyword>
<dbReference type="PANTHER" id="PTHR46438:SF11">
    <property type="entry name" value="LIPASE-RELATED"/>
    <property type="match status" value="1"/>
</dbReference>
<evidence type="ECO:0000259" key="1">
    <source>
        <dbReference type="Pfam" id="PF00561"/>
    </source>
</evidence>
<dbReference type="Gene3D" id="3.40.50.1820">
    <property type="entry name" value="alpha/beta hydrolase"/>
    <property type="match status" value="1"/>
</dbReference>